<dbReference type="Gene3D" id="1.25.40.20">
    <property type="entry name" value="Ankyrin repeat-containing domain"/>
    <property type="match status" value="1"/>
</dbReference>
<dbReference type="PANTHER" id="PTHR24171">
    <property type="entry name" value="ANKYRIN REPEAT DOMAIN-CONTAINING PROTEIN 39-RELATED"/>
    <property type="match status" value="1"/>
</dbReference>
<evidence type="ECO:0000256" key="2">
    <source>
        <dbReference type="ARBA" id="ARBA00023043"/>
    </source>
</evidence>
<comment type="caution">
    <text evidence="4">The sequence shown here is derived from an EMBL/GenBank/DDBJ whole genome shotgun (WGS) entry which is preliminary data.</text>
</comment>
<dbReference type="Pfam" id="PF12796">
    <property type="entry name" value="Ank_2"/>
    <property type="match status" value="1"/>
</dbReference>
<dbReference type="SMART" id="SM00248">
    <property type="entry name" value="ANK"/>
    <property type="match status" value="2"/>
</dbReference>
<dbReference type="SUPFAM" id="SSF48403">
    <property type="entry name" value="Ankyrin repeat"/>
    <property type="match status" value="1"/>
</dbReference>
<evidence type="ECO:0000313" key="5">
    <source>
        <dbReference type="Proteomes" id="UP001332243"/>
    </source>
</evidence>
<dbReference type="RefSeq" id="WP_331214964.1">
    <property type="nucleotide sequence ID" value="NZ_JAZGQK010000012.1"/>
</dbReference>
<proteinExistence type="predicted"/>
<dbReference type="PROSITE" id="PS50088">
    <property type="entry name" value="ANK_REPEAT"/>
    <property type="match status" value="1"/>
</dbReference>
<gene>
    <name evidence="4" type="ORF">V1633_15260</name>
</gene>
<accession>A0ABU7RTN3</accession>
<keyword evidence="1" id="KW-0677">Repeat</keyword>
<dbReference type="InterPro" id="IPR002110">
    <property type="entry name" value="Ankyrin_rpt"/>
</dbReference>
<name>A0ABU7RTN3_9ACTN</name>
<keyword evidence="2 3" id="KW-0040">ANK repeat</keyword>
<evidence type="ECO:0000256" key="3">
    <source>
        <dbReference type="PROSITE-ProRule" id="PRU00023"/>
    </source>
</evidence>
<evidence type="ECO:0000313" key="4">
    <source>
        <dbReference type="EMBL" id="MEE6259846.1"/>
    </source>
</evidence>
<keyword evidence="5" id="KW-1185">Reference proteome</keyword>
<sequence>MAEELDDETLAFAHRMFDLARAGRTEELISQVDAGLPVNLTNNKGDTLLILAAYHAHPETVAALLDRGADHSRTNDRGQTALAAATFRQSVGAVTALLDAGADAAHGNPSAIDTAAFFNLPEMLAVLRREG</sequence>
<feature type="repeat" description="ANK" evidence="3">
    <location>
        <begin position="44"/>
        <end position="76"/>
    </location>
</feature>
<protein>
    <submittedName>
        <fullName evidence="4">Ankyrin repeat domain-containing protein</fullName>
    </submittedName>
</protein>
<organism evidence="4 5">
    <name type="scientific">Plantactinospora sonchi</name>
    <dbReference type="NCBI Taxonomy" id="1544735"/>
    <lineage>
        <taxon>Bacteria</taxon>
        <taxon>Bacillati</taxon>
        <taxon>Actinomycetota</taxon>
        <taxon>Actinomycetes</taxon>
        <taxon>Micromonosporales</taxon>
        <taxon>Micromonosporaceae</taxon>
        <taxon>Plantactinospora</taxon>
    </lineage>
</organism>
<dbReference type="PROSITE" id="PS50297">
    <property type="entry name" value="ANK_REP_REGION"/>
    <property type="match status" value="1"/>
</dbReference>
<dbReference type="InterPro" id="IPR036770">
    <property type="entry name" value="Ankyrin_rpt-contain_sf"/>
</dbReference>
<dbReference type="Proteomes" id="UP001332243">
    <property type="component" value="Unassembled WGS sequence"/>
</dbReference>
<evidence type="ECO:0000256" key="1">
    <source>
        <dbReference type="ARBA" id="ARBA00022737"/>
    </source>
</evidence>
<dbReference type="EMBL" id="JAZGQK010000012">
    <property type="protein sequence ID" value="MEE6259846.1"/>
    <property type="molecule type" value="Genomic_DNA"/>
</dbReference>
<reference evidence="4 5" key="1">
    <citation type="submission" date="2024-01" db="EMBL/GenBank/DDBJ databases">
        <title>Genome insights into Plantactinospora sonchi sp. nov.</title>
        <authorList>
            <person name="Wang L."/>
        </authorList>
    </citation>
    <scope>NUCLEOTIDE SEQUENCE [LARGE SCALE GENOMIC DNA]</scope>
    <source>
        <strain evidence="4 5">NEAU-QY2</strain>
    </source>
</reference>